<dbReference type="Gene3D" id="3.10.450.60">
    <property type="match status" value="1"/>
</dbReference>
<feature type="non-terminal residue" evidence="2">
    <location>
        <position position="1"/>
    </location>
</feature>
<dbReference type="InterPro" id="IPR013819">
    <property type="entry name" value="LipOase_C"/>
</dbReference>
<proteinExistence type="predicted"/>
<dbReference type="EMBL" id="VZTJ01004097">
    <property type="protein sequence ID" value="NXC06428.1"/>
    <property type="molecule type" value="Genomic_DNA"/>
</dbReference>
<dbReference type="SUPFAM" id="SSF48484">
    <property type="entry name" value="Lipoxigenase"/>
    <property type="match status" value="1"/>
</dbReference>
<evidence type="ECO:0000313" key="3">
    <source>
        <dbReference type="Proteomes" id="UP000526602"/>
    </source>
</evidence>
<dbReference type="AlphaFoldDB" id="A0A7K8GPW8"/>
<evidence type="ECO:0000313" key="2">
    <source>
        <dbReference type="EMBL" id="NXC06428.1"/>
    </source>
</evidence>
<dbReference type="GO" id="GO:0016702">
    <property type="term" value="F:oxidoreductase activity, acting on single donors with incorporation of molecular oxygen, incorporation of two atoms of oxygen"/>
    <property type="evidence" value="ECO:0007669"/>
    <property type="project" value="InterPro"/>
</dbReference>
<feature type="non-terminal residue" evidence="2">
    <location>
        <position position="99"/>
    </location>
</feature>
<feature type="domain" description="Lipoxygenase" evidence="1">
    <location>
        <begin position="1"/>
        <end position="99"/>
    </location>
</feature>
<keyword evidence="2" id="KW-0413">Isomerase</keyword>
<accession>A0A7K8GPW8</accession>
<keyword evidence="3" id="KW-1185">Reference proteome</keyword>
<gene>
    <name evidence="2" type="primary">Aloxe3_2</name>
    <name evidence="2" type="ORF">ORTSPA_R15318</name>
</gene>
<dbReference type="PROSITE" id="PS51393">
    <property type="entry name" value="LIPOXYGENASE_3"/>
    <property type="match status" value="1"/>
</dbReference>
<protein>
    <submittedName>
        <fullName evidence="2">LOXE3 isomerase</fullName>
    </submittedName>
</protein>
<name>A0A7K8GPW8_ORTSP</name>
<evidence type="ECO:0000259" key="1">
    <source>
        <dbReference type="PROSITE" id="PS51393"/>
    </source>
</evidence>
<dbReference type="GO" id="GO:0046872">
    <property type="term" value="F:metal ion binding"/>
    <property type="evidence" value="ECO:0007669"/>
    <property type="project" value="InterPro"/>
</dbReference>
<dbReference type="Proteomes" id="UP000526602">
    <property type="component" value="Unassembled WGS sequence"/>
</dbReference>
<comment type="caution">
    <text evidence="2">The sequence shown here is derived from an EMBL/GenBank/DDBJ whole genome shotgun (WGS) entry which is preliminary data.</text>
</comment>
<reference evidence="2 3" key="1">
    <citation type="submission" date="2019-09" db="EMBL/GenBank/DDBJ databases">
        <title>Bird 10,000 Genomes (B10K) Project - Family phase.</title>
        <authorList>
            <person name="Zhang G."/>
        </authorList>
    </citation>
    <scope>NUCLEOTIDE SEQUENCE [LARGE SCALE GENOMIC DNA]</scope>
    <source>
        <strain evidence="2">B10K-DU-029-32</strain>
        <tissue evidence="2">Liver or heart</tissue>
    </source>
</reference>
<dbReference type="InterPro" id="IPR036226">
    <property type="entry name" value="LipOase_C_sf"/>
</dbReference>
<sequence>GRIFLADYALLEGLPTGNIGGRPQFVAAPLCLLWLSPRGHLLPIAIQVYVPQHVPPRVSPPLSPRPGPGSPIFVAGGRGWALAKLWVRGAHFVLHEMVT</sequence>
<dbReference type="GO" id="GO:0016853">
    <property type="term" value="F:isomerase activity"/>
    <property type="evidence" value="ECO:0007669"/>
    <property type="project" value="UniProtKB-KW"/>
</dbReference>
<organism evidence="2 3">
    <name type="scientific">Orthonyx spaldingii</name>
    <name type="common">Chowchilla</name>
    <dbReference type="NCBI Taxonomy" id="38397"/>
    <lineage>
        <taxon>Eukaryota</taxon>
        <taxon>Metazoa</taxon>
        <taxon>Chordata</taxon>
        <taxon>Craniata</taxon>
        <taxon>Vertebrata</taxon>
        <taxon>Euteleostomi</taxon>
        <taxon>Archelosauria</taxon>
        <taxon>Archosauria</taxon>
        <taxon>Dinosauria</taxon>
        <taxon>Saurischia</taxon>
        <taxon>Theropoda</taxon>
        <taxon>Coelurosauria</taxon>
        <taxon>Aves</taxon>
        <taxon>Neognathae</taxon>
        <taxon>Neoaves</taxon>
        <taxon>Telluraves</taxon>
        <taxon>Australaves</taxon>
        <taxon>Passeriformes</taxon>
        <taxon>Corvoidea</taxon>
        <taxon>Orthonychidae</taxon>
        <taxon>Orthonyx</taxon>
    </lineage>
</organism>